<keyword evidence="4" id="KW-0863">Zinc-finger</keyword>
<dbReference type="InterPro" id="IPR041010">
    <property type="entry name" value="Znf-ACC"/>
</dbReference>
<feature type="domain" description="CoA carboxyltransferase N-terminal" evidence="7">
    <location>
        <begin position="52"/>
        <end position="121"/>
    </location>
</feature>
<evidence type="ECO:0000256" key="6">
    <source>
        <dbReference type="ARBA" id="ARBA00025280"/>
    </source>
</evidence>
<keyword evidence="5" id="KW-0862">Zinc</keyword>
<dbReference type="GO" id="GO:0008270">
    <property type="term" value="F:zinc ion binding"/>
    <property type="evidence" value="ECO:0007669"/>
    <property type="project" value="UniProtKB-KW"/>
</dbReference>
<keyword evidence="3" id="KW-0479">Metal-binding</keyword>
<dbReference type="GO" id="GO:2001295">
    <property type="term" value="P:malonyl-CoA biosynthetic process"/>
    <property type="evidence" value="ECO:0007669"/>
    <property type="project" value="TreeGrafter"/>
</dbReference>
<dbReference type="InterPro" id="IPR011762">
    <property type="entry name" value="COA_CT_N"/>
</dbReference>
<comment type="caution">
    <text evidence="8">The sequence shown here is derived from an EMBL/GenBank/DDBJ whole genome shotgun (WGS) entry which is preliminary data.</text>
</comment>
<proteinExistence type="predicted"/>
<protein>
    <submittedName>
        <fullName evidence="8">Acetyl-coenzyme A carboxylase carboxyl transferase subunit beta</fullName>
        <ecNumber evidence="8">6.4.1.2</ecNumber>
    </submittedName>
</protein>
<dbReference type="Pfam" id="PF17848">
    <property type="entry name" value="Zn_ribbon_ACC"/>
    <property type="match status" value="1"/>
</dbReference>
<dbReference type="AlphaFoldDB" id="Q7P855"/>
<dbReference type="PROSITE" id="PS50980">
    <property type="entry name" value="COA_CT_NTER"/>
    <property type="match status" value="1"/>
</dbReference>
<dbReference type="PANTHER" id="PTHR42995:SF5">
    <property type="entry name" value="ACETYL-COENZYME A CARBOXYLASE CARBOXYL TRANSFERASE SUBUNIT BETA, CHLOROPLASTIC"/>
    <property type="match status" value="1"/>
</dbReference>
<evidence type="ECO:0000313" key="9">
    <source>
        <dbReference type="Proteomes" id="UP000006454"/>
    </source>
</evidence>
<evidence type="ECO:0000256" key="3">
    <source>
        <dbReference type="ARBA" id="ARBA00022723"/>
    </source>
</evidence>
<evidence type="ECO:0000256" key="2">
    <source>
        <dbReference type="ARBA" id="ARBA00022679"/>
    </source>
</evidence>
<dbReference type="PANTHER" id="PTHR42995">
    <property type="entry name" value="ACETYL-COENZYME A CARBOXYLASE CARBOXYL TRANSFERASE SUBUNIT BETA, CHLOROPLASTIC"/>
    <property type="match status" value="1"/>
</dbReference>
<evidence type="ECO:0000313" key="8">
    <source>
        <dbReference type="EMBL" id="EAA25079.1"/>
    </source>
</evidence>
<dbReference type="EMBL" id="AABF01000005">
    <property type="protein sequence ID" value="EAA25079.1"/>
    <property type="molecule type" value="Genomic_DNA"/>
</dbReference>
<dbReference type="Proteomes" id="UP000006454">
    <property type="component" value="Unassembled WGS sequence"/>
</dbReference>
<dbReference type="GO" id="GO:0006633">
    <property type="term" value="P:fatty acid biosynthetic process"/>
    <property type="evidence" value="ECO:0007669"/>
    <property type="project" value="TreeGrafter"/>
</dbReference>
<evidence type="ECO:0000259" key="7">
    <source>
        <dbReference type="PROSITE" id="PS50980"/>
    </source>
</evidence>
<keyword evidence="8" id="KW-0436">Ligase</keyword>
<name>Q7P855_FUSVC</name>
<dbReference type="GO" id="GO:0003989">
    <property type="term" value="F:acetyl-CoA carboxylase activity"/>
    <property type="evidence" value="ECO:0007669"/>
    <property type="project" value="UniProtKB-EC"/>
</dbReference>
<dbReference type="SUPFAM" id="SSF52096">
    <property type="entry name" value="ClpP/crotonase"/>
    <property type="match status" value="1"/>
</dbReference>
<evidence type="ECO:0000256" key="1">
    <source>
        <dbReference type="ARBA" id="ARBA00004496"/>
    </source>
</evidence>
<evidence type="ECO:0000256" key="4">
    <source>
        <dbReference type="ARBA" id="ARBA00022771"/>
    </source>
</evidence>
<gene>
    <name evidence="8" type="ORF">FNV2183</name>
</gene>
<reference evidence="8 9" key="1">
    <citation type="journal article" date="2003" name="Genome Res.">
        <title>Genome analysis of F. nucleatum sub spp vincentii and its comparison with the genome of F. nucleatum ATCC 25586.</title>
        <authorList>
            <person name="Kapatral V."/>
            <person name="Ivanova N."/>
            <person name="Anderson I."/>
            <person name="Reznik G."/>
            <person name="Bhattacharyya A."/>
            <person name="Gardner W.L."/>
            <person name="Mikhailova N."/>
            <person name="Lapidus A."/>
            <person name="Larsen N."/>
            <person name="D'Souza M."/>
            <person name="Walunas T."/>
            <person name="Haselkorn R."/>
            <person name="Overbeek R."/>
            <person name="Kyrpides N."/>
        </authorList>
    </citation>
    <scope>NUCLEOTIDE SEQUENCE [LARGE SCALE GENOMIC DNA]</scope>
    <source>
        <strain evidence="8 9">ATCC 49256</strain>
    </source>
</reference>
<dbReference type="GO" id="GO:0005737">
    <property type="term" value="C:cytoplasm"/>
    <property type="evidence" value="ECO:0007669"/>
    <property type="project" value="UniProtKB-SubCell"/>
</dbReference>
<dbReference type="GO" id="GO:0016740">
    <property type="term" value="F:transferase activity"/>
    <property type="evidence" value="ECO:0007669"/>
    <property type="project" value="UniProtKB-KW"/>
</dbReference>
<dbReference type="Gene3D" id="3.90.226.10">
    <property type="entry name" value="2-enoyl-CoA Hydratase, Chain A, domain 1"/>
    <property type="match status" value="1"/>
</dbReference>
<sequence>MSILKNLVKNLGLTNITQPKKKYATVGEKKSDEEKERAKYEVKNIDNLKEDEVTKCPSCGVLSHKSEIRANMKMCPNCNHYFNMSARERIELLIDEGTFKEEDATLTSANPINFPEYAEKI</sequence>
<organism evidence="8 9">
    <name type="scientific">Fusobacterium vincentii ATCC 49256</name>
    <dbReference type="NCBI Taxonomy" id="209882"/>
    <lineage>
        <taxon>Bacteria</taxon>
        <taxon>Fusobacteriati</taxon>
        <taxon>Fusobacteriota</taxon>
        <taxon>Fusobacteriia</taxon>
        <taxon>Fusobacteriales</taxon>
        <taxon>Fusobacteriaceae</taxon>
        <taxon>Fusobacterium</taxon>
    </lineage>
</organism>
<comment type="function">
    <text evidence="6">Component of the acetyl coenzyme A carboxylase (ACC) complex. Biotin carboxylase (BC) catalyzes the carboxylation of biotin on its carrier protein (BCCP) and then the CO(2) group is transferred by the transcarboxylase to acetyl-CoA to form malonyl-CoA.</text>
</comment>
<dbReference type="InterPro" id="IPR029045">
    <property type="entry name" value="ClpP/crotonase-like_dom_sf"/>
</dbReference>
<keyword evidence="2 8" id="KW-0808">Transferase</keyword>
<accession>Q7P855</accession>
<evidence type="ECO:0000256" key="5">
    <source>
        <dbReference type="ARBA" id="ARBA00022833"/>
    </source>
</evidence>
<comment type="subcellular location">
    <subcellularLocation>
        <location evidence="1">Cytoplasm</location>
    </subcellularLocation>
</comment>
<dbReference type="EC" id="6.4.1.2" evidence="8"/>